<dbReference type="InterPro" id="IPR027145">
    <property type="entry name" value="PWP2"/>
</dbReference>
<proteinExistence type="inferred from homology"/>
<accession>A0A0W4ZVK7</accession>
<dbReference type="STRING" id="1408657.A0A0W4ZVK7"/>
<dbReference type="PROSITE" id="PS50082">
    <property type="entry name" value="WD_REPEATS_2"/>
    <property type="match status" value="5"/>
</dbReference>
<evidence type="ECO:0000256" key="3">
    <source>
        <dbReference type="ARBA" id="ARBA00022574"/>
    </source>
</evidence>
<comment type="caution">
    <text evidence="8">The sequence shown here is derived from an EMBL/GenBank/DDBJ whole genome shotgun (WGS) entry which is preliminary data.</text>
</comment>
<dbReference type="PROSITE" id="PS00678">
    <property type="entry name" value="WD_REPEATS_1"/>
    <property type="match status" value="3"/>
</dbReference>
<protein>
    <recommendedName>
        <fullName evidence="7">Small-subunit processome Utp12 domain-containing protein</fullName>
    </recommendedName>
</protein>
<dbReference type="VEuPathDB" id="FungiDB:T551_00483"/>
<organism evidence="8 9">
    <name type="scientific">Pneumocystis jirovecii (strain RU7)</name>
    <name type="common">Human pneumocystis pneumonia agent</name>
    <dbReference type="NCBI Taxonomy" id="1408657"/>
    <lineage>
        <taxon>Eukaryota</taxon>
        <taxon>Fungi</taxon>
        <taxon>Dikarya</taxon>
        <taxon>Ascomycota</taxon>
        <taxon>Taphrinomycotina</taxon>
        <taxon>Pneumocystomycetes</taxon>
        <taxon>Pneumocystaceae</taxon>
        <taxon>Pneumocystis</taxon>
    </lineage>
</organism>
<dbReference type="InterPro" id="IPR019775">
    <property type="entry name" value="WD40_repeat_CS"/>
</dbReference>
<dbReference type="GO" id="GO:0000028">
    <property type="term" value="P:ribosomal small subunit assembly"/>
    <property type="evidence" value="ECO:0007669"/>
    <property type="project" value="TreeGrafter"/>
</dbReference>
<dbReference type="Proteomes" id="UP000053447">
    <property type="component" value="Unassembled WGS sequence"/>
</dbReference>
<dbReference type="InterPro" id="IPR036322">
    <property type="entry name" value="WD40_repeat_dom_sf"/>
</dbReference>
<dbReference type="PROSITE" id="PS50294">
    <property type="entry name" value="WD_REPEATS_REGION"/>
    <property type="match status" value="3"/>
</dbReference>
<dbReference type="PRINTS" id="PR00320">
    <property type="entry name" value="GPROTEINBRPT"/>
</dbReference>
<keyword evidence="9" id="KW-1185">Reference proteome</keyword>
<feature type="domain" description="Small-subunit processome Utp12" evidence="7">
    <location>
        <begin position="738"/>
        <end position="842"/>
    </location>
</feature>
<dbReference type="SMART" id="SM00320">
    <property type="entry name" value="WD40"/>
    <property type="match status" value="13"/>
</dbReference>
<keyword evidence="5" id="KW-0539">Nucleus</keyword>
<dbReference type="GO" id="GO:0000920">
    <property type="term" value="P:septum digestion after cytokinesis"/>
    <property type="evidence" value="ECO:0007669"/>
    <property type="project" value="EnsemblFungi"/>
</dbReference>
<feature type="repeat" description="WD" evidence="6">
    <location>
        <begin position="511"/>
        <end position="545"/>
    </location>
</feature>
<evidence type="ECO:0000259" key="7">
    <source>
        <dbReference type="Pfam" id="PF04003"/>
    </source>
</evidence>
<dbReference type="GO" id="GO:0000447">
    <property type="term" value="P:endonucleolytic cleavage in ITS1 to separate SSU-rRNA from 5.8S rRNA and LSU-rRNA from tricistronic rRNA transcript (SSU-rRNA, 5.8S rRNA, LSU-rRNA)"/>
    <property type="evidence" value="ECO:0007669"/>
    <property type="project" value="EnsemblFungi"/>
</dbReference>
<name>A0A0W4ZVK7_PNEJ7</name>
<evidence type="ECO:0000256" key="5">
    <source>
        <dbReference type="ARBA" id="ARBA00023242"/>
    </source>
</evidence>
<feature type="repeat" description="WD" evidence="6">
    <location>
        <begin position="376"/>
        <end position="417"/>
    </location>
</feature>
<dbReference type="SUPFAM" id="SSF50998">
    <property type="entry name" value="Quinoprotein alcohol dehydrogenase-like"/>
    <property type="match status" value="1"/>
</dbReference>
<feature type="repeat" description="WD" evidence="6">
    <location>
        <begin position="334"/>
        <end position="375"/>
    </location>
</feature>
<dbReference type="OrthoDB" id="3142434at2759"/>
<dbReference type="InterPro" id="IPR001680">
    <property type="entry name" value="WD40_rpt"/>
</dbReference>
<comment type="similarity">
    <text evidence="2">Belongs to the WD repeat PWP2 family.</text>
</comment>
<dbReference type="RefSeq" id="XP_018231085.1">
    <property type="nucleotide sequence ID" value="XM_018372749.1"/>
</dbReference>
<evidence type="ECO:0000313" key="8">
    <source>
        <dbReference type="EMBL" id="KTW32393.1"/>
    </source>
</evidence>
<dbReference type="PANTHER" id="PTHR19858:SF0">
    <property type="entry name" value="PERIODIC TRYPTOPHAN PROTEIN 2 HOMOLOG"/>
    <property type="match status" value="1"/>
</dbReference>
<dbReference type="Pfam" id="PF04003">
    <property type="entry name" value="Utp12"/>
    <property type="match status" value="1"/>
</dbReference>
<evidence type="ECO:0000256" key="1">
    <source>
        <dbReference type="ARBA" id="ARBA00004604"/>
    </source>
</evidence>
<feature type="repeat" description="WD" evidence="6">
    <location>
        <begin position="141"/>
        <end position="175"/>
    </location>
</feature>
<reference evidence="9" key="1">
    <citation type="journal article" date="2016" name="Nat. Commun.">
        <title>Genome analysis of three Pneumocystis species reveals adaptation mechanisms to life exclusively in mammalian hosts.</title>
        <authorList>
            <person name="Ma L."/>
            <person name="Chen Z."/>
            <person name="Huang D.W."/>
            <person name="Kutty G."/>
            <person name="Ishihara M."/>
            <person name="Wang H."/>
            <person name="Abouelleil A."/>
            <person name="Bishop L."/>
            <person name="Davey E."/>
            <person name="Deng R."/>
            <person name="Deng X."/>
            <person name="Fan L."/>
            <person name="Fantoni G."/>
            <person name="Fitzgerald M."/>
            <person name="Gogineni E."/>
            <person name="Goldberg J.M."/>
            <person name="Handley G."/>
            <person name="Hu X."/>
            <person name="Huber C."/>
            <person name="Jiao X."/>
            <person name="Jones K."/>
            <person name="Levin J.Z."/>
            <person name="Liu Y."/>
            <person name="Macdonald P."/>
            <person name="Melnikov A."/>
            <person name="Raley C."/>
            <person name="Sassi M."/>
            <person name="Sherman B.T."/>
            <person name="Song X."/>
            <person name="Sykes S."/>
            <person name="Tran B."/>
            <person name="Walsh L."/>
            <person name="Xia Y."/>
            <person name="Yang J."/>
            <person name="Young S."/>
            <person name="Zeng Q."/>
            <person name="Zheng X."/>
            <person name="Stephens R."/>
            <person name="Nusbaum C."/>
            <person name="Birren B.W."/>
            <person name="Azadi P."/>
            <person name="Lempicki R.A."/>
            <person name="Cuomo C.A."/>
            <person name="Kovacs J.A."/>
        </authorList>
    </citation>
    <scope>NUCLEOTIDE SEQUENCE [LARGE SCALE GENOMIC DNA]</scope>
    <source>
        <strain evidence="9">RU7</strain>
    </source>
</reference>
<dbReference type="GeneID" id="28939004"/>
<evidence type="ECO:0000313" key="9">
    <source>
        <dbReference type="Proteomes" id="UP000053447"/>
    </source>
</evidence>
<dbReference type="GO" id="GO:0034388">
    <property type="term" value="C:Pwp2p-containing subcomplex of 90S preribosome"/>
    <property type="evidence" value="ECO:0007669"/>
    <property type="project" value="EnsemblFungi"/>
</dbReference>
<dbReference type="AlphaFoldDB" id="A0A0W4ZVK7"/>
<dbReference type="GO" id="GO:0000480">
    <property type="term" value="P:endonucleolytic cleavage in 5'-ETS of tricistronic rRNA transcript (SSU-rRNA, 5.8S rRNA, LSU-rRNA)"/>
    <property type="evidence" value="ECO:0007669"/>
    <property type="project" value="EnsemblFungi"/>
</dbReference>
<dbReference type="PANTHER" id="PTHR19858">
    <property type="entry name" value="WD40 REPEAT PROTEIN"/>
    <property type="match status" value="1"/>
</dbReference>
<feature type="repeat" description="WD" evidence="6">
    <location>
        <begin position="462"/>
        <end position="503"/>
    </location>
</feature>
<evidence type="ECO:0000256" key="6">
    <source>
        <dbReference type="PROSITE-ProRule" id="PRU00221"/>
    </source>
</evidence>
<dbReference type="eggNOG" id="KOG0291">
    <property type="taxonomic scope" value="Eukaryota"/>
</dbReference>
<dbReference type="GO" id="GO:0032040">
    <property type="term" value="C:small-subunit processome"/>
    <property type="evidence" value="ECO:0007669"/>
    <property type="project" value="EnsemblFungi"/>
</dbReference>
<dbReference type="InterPro" id="IPR020472">
    <property type="entry name" value="WD40_PAC1"/>
</dbReference>
<comment type="subcellular location">
    <subcellularLocation>
        <location evidence="1">Nucleus</location>
        <location evidence="1">Nucleolus</location>
    </subcellularLocation>
</comment>
<evidence type="ECO:0000256" key="4">
    <source>
        <dbReference type="ARBA" id="ARBA00022737"/>
    </source>
</evidence>
<dbReference type="InterPro" id="IPR011047">
    <property type="entry name" value="Quinoprotein_ADH-like_sf"/>
</dbReference>
<keyword evidence="4" id="KW-0677">Repeat</keyword>
<gene>
    <name evidence="8" type="ORF">T551_00483</name>
</gene>
<dbReference type="GO" id="GO:0030010">
    <property type="term" value="P:establishment of cell polarity"/>
    <property type="evidence" value="ECO:0007669"/>
    <property type="project" value="EnsemblFungi"/>
</dbReference>
<dbReference type="EMBL" id="LFWA01000002">
    <property type="protein sequence ID" value="KTW32393.1"/>
    <property type="molecule type" value="Genomic_DNA"/>
</dbReference>
<dbReference type="InterPro" id="IPR007148">
    <property type="entry name" value="SSU_processome_Utp12"/>
</dbReference>
<dbReference type="Pfam" id="PF00400">
    <property type="entry name" value="WD40"/>
    <property type="match status" value="6"/>
</dbReference>
<keyword evidence="3 6" id="KW-0853">WD repeat</keyword>
<dbReference type="InterPro" id="IPR015943">
    <property type="entry name" value="WD40/YVTN_repeat-like_dom_sf"/>
</dbReference>
<evidence type="ECO:0000256" key="2">
    <source>
        <dbReference type="ARBA" id="ARBA00010226"/>
    </source>
</evidence>
<sequence length="848" mass="96625">MKFDFKLSNLLGSVYRNGNLVFTLDNRLFSPVGNRVTQFDLERNTSVTFPFENAKNIRCIAVSPASTLLLSIDEDGRAILVNIIRRTVLYHFNFGESVQDVQFSPCGKYFAVALGQRVEVWRSPQPTDELQFSPFTKHRVYTGHHDTIKTIIWSLDSRFFLTSSKDITARMYSLDPIENFTPMTFSGHREPLVGAFFFSTEKTIYTASKDGALFHWEDSGLSEESLFMKNKDLNKDFVYKWSIKKKHYFNQRNAKMSCIAFHHNSNILVAGFTSGIFALYELPEFNMIHTLSISQNAIDFVSINKTGEWIAFGAGKLGQLLVWEWQSESYILKQQGHFDMITGVTYTPDSQNVVTCSDDGKIKLWDIRSGFCLVTFSEHTSAVTDIDFSKYGNVLFSSSLDGSVRAWDLTRYRNFRIFVSPIPMEFSCLAVEPSGEVVCAGSISSFDIHIWSVQTGQLIDRLSGHEGPVSSLSFSNTGDFLVSGSWDKTVKTWEIFSRNQSVESFQLQSDVLDVVFHPDGKYICVSTLDGQLTFWDITSGNQINFIDGKKDISGGRNVGDPFTAEKSAKSKSFSTICYSPDGYTILAGGNSKYICIYDVESSVLIKKIQISKNLSLDGTQEFLNSKNVTEAGPLELIDQSDTSDLENKVDHSLPGARRGDLSVRKLRPEIRTHALKFSFNGRSFAVASTEGLLIYSLDDLHIFDPYQLDIEITPQTIRTVLLKDKDYLKAFIMAFRLNEQYIIHEVYESIPFNNIKLISRELPIVYLEKLLKFIALIAESSPHIEFHLFWIEALFTYHGKYIKSHNQDFIKEIRGIQKYLVYIQQDIIKVSDENEYFVEYILNRKKHK</sequence>
<dbReference type="SUPFAM" id="SSF50978">
    <property type="entry name" value="WD40 repeat-like"/>
    <property type="match status" value="1"/>
</dbReference>
<dbReference type="GO" id="GO:0000472">
    <property type="term" value="P:endonucleolytic cleavage to generate mature 5'-end of SSU-rRNA from (SSU-rRNA, 5.8S rRNA, LSU-rRNA)"/>
    <property type="evidence" value="ECO:0007669"/>
    <property type="project" value="EnsemblFungi"/>
</dbReference>
<dbReference type="CDD" id="cd00200">
    <property type="entry name" value="WD40"/>
    <property type="match status" value="1"/>
</dbReference>
<dbReference type="Gene3D" id="2.130.10.10">
    <property type="entry name" value="YVTN repeat-like/Quinoprotein amine dehydrogenase"/>
    <property type="match status" value="3"/>
</dbReference>
<dbReference type="GO" id="GO:0005737">
    <property type="term" value="C:cytoplasm"/>
    <property type="evidence" value="ECO:0007669"/>
    <property type="project" value="EnsemblFungi"/>
</dbReference>